<feature type="compositionally biased region" description="Basic and acidic residues" evidence="1">
    <location>
        <begin position="816"/>
        <end position="827"/>
    </location>
</feature>
<dbReference type="GeneID" id="17322635"/>
<dbReference type="KEGG" id="ccp:CHC_T00003045001"/>
<dbReference type="Gramene" id="CDF35106">
    <property type="protein sequence ID" value="CDF35106"/>
    <property type="gene ID" value="CHC_T00003045001"/>
</dbReference>
<evidence type="ECO:0000256" key="1">
    <source>
        <dbReference type="SAM" id="MobiDB-lite"/>
    </source>
</evidence>
<organism evidence="2 3">
    <name type="scientific">Chondrus crispus</name>
    <name type="common">Carrageen Irish moss</name>
    <name type="synonym">Polymorpha crispa</name>
    <dbReference type="NCBI Taxonomy" id="2769"/>
    <lineage>
        <taxon>Eukaryota</taxon>
        <taxon>Rhodophyta</taxon>
        <taxon>Florideophyceae</taxon>
        <taxon>Rhodymeniophycidae</taxon>
        <taxon>Gigartinales</taxon>
        <taxon>Gigartinaceae</taxon>
        <taxon>Chondrus</taxon>
    </lineage>
</organism>
<proteinExistence type="predicted"/>
<feature type="region of interest" description="Disordered" evidence="1">
    <location>
        <begin position="96"/>
        <end position="331"/>
    </location>
</feature>
<dbReference type="OMA" id="SHHEDAY"/>
<dbReference type="AlphaFoldDB" id="R7QCG6"/>
<feature type="compositionally biased region" description="Basic residues" evidence="1">
    <location>
        <begin position="923"/>
        <end position="935"/>
    </location>
</feature>
<dbReference type="RefSeq" id="XP_005714925.1">
    <property type="nucleotide sequence ID" value="XM_005714868.1"/>
</dbReference>
<feature type="compositionally biased region" description="Basic and acidic residues" evidence="1">
    <location>
        <begin position="836"/>
        <end position="890"/>
    </location>
</feature>
<sequence length="1028" mass="113012">MSDTAKDAVDRTTRQLGVACTALRIQSVAMDHPPPQPAKPAPTQNQPSLSLVQHSVAPPIPHDPNEFDTVLPEIPMHDSPAPLLPVHKCLPDDLHLDRQSLDDSSTENRPSNIAAPPRRVLYAPPPSPSRPHPPPEDAHLLPSLVSNVLNTDHPVAQPAKSPDSLETLAAAGTSRALHSVPHTPPPLQHPPSTDSSQNPLTSPTQPTDSPDNRVASIDAPLSQLHLADAPSEEQGSGPSDTDAPVPIQSAPLDPTAPNPFDPVVEPVDSNELLADPLSIRSTEPQDADANAADDAAEPDLPSSSSLLESLADEDGHSALSAPPVASSVRRETRKRLPLLAAASVLLPLAVANGGDMAAAPADFIKSLTADSKAKEEDALSPPSDEERGAGSSDDDRPRELRFVPEEHLRSGTTHALPVADGKNRSCAVFQEYPQFNSTPPQEQHAVVRAIPSFPEYPQPARMLSDDEITSSPVAVFKYPQPEQLDVLPLIQTIPETNACFPTYNPQEQAKLGDANSSMSMDSRMPSNGRRDMDGSRLSQHSLPPVLEDQHDPDAKRLATALPARLYAEESVSYGNGSSHYPSFSSKTGSRSSRSGRGSGYGEGSSMAHDAEGDPYMSILKKREEMEARRRRRKEDSTTRSRKHEGSMSSTDRARLGNLTDTYESANLLPSEYAQRVGTMARREHGEGWTDAASDSDHDVYFDARSSPYQQEVRPASSAQHSSERRQSSRHGGSHSHHEDAYYAGAPPSDDECPGCLYQQSSSHDHEASRRKKSKSRSRAESSQRRLEQSGYDSGSDGVSEHPSSRSRSGKRSGSGHRSDRADHSSRDRSHRTQKSSSRERRDERLDRSERSGRSDRSERSERRERSERSDKRDRSGRSEVLSRSERDHGSKRTRSANRKHSHERDRSRSHKGSRDEDPERRKRDPKSKSKKHRRAPPLPGIGYSNSYTNAKSVYRHVQPETDSGVDNPIPWYWEGQSAPEDTDPEDALPSRHSTSDTPQFSSYGRRDKNGRRRKAHHNRRVTFLYDDL</sequence>
<feature type="compositionally biased region" description="Low complexity" evidence="1">
    <location>
        <begin position="317"/>
        <end position="327"/>
    </location>
</feature>
<feature type="compositionally biased region" description="Basic residues" evidence="1">
    <location>
        <begin position="891"/>
        <end position="901"/>
    </location>
</feature>
<feature type="compositionally biased region" description="Pro residues" evidence="1">
    <location>
        <begin position="123"/>
        <end position="132"/>
    </location>
</feature>
<feature type="compositionally biased region" description="Basic and acidic residues" evidence="1">
    <location>
        <begin position="777"/>
        <end position="787"/>
    </location>
</feature>
<feature type="compositionally biased region" description="Polar residues" evidence="1">
    <location>
        <begin position="572"/>
        <end position="581"/>
    </location>
</feature>
<name>R7QCG6_CHOCR</name>
<feature type="region of interest" description="Disordered" evidence="1">
    <location>
        <begin position="370"/>
        <end position="420"/>
    </location>
</feature>
<feature type="region of interest" description="Disordered" evidence="1">
    <location>
        <begin position="684"/>
        <end position="1028"/>
    </location>
</feature>
<feature type="compositionally biased region" description="Basic and acidic residues" evidence="1">
    <location>
        <begin position="902"/>
        <end position="922"/>
    </location>
</feature>
<keyword evidence="3" id="KW-1185">Reference proteome</keyword>
<dbReference type="EMBL" id="HG001718">
    <property type="protein sequence ID" value="CDF35106.1"/>
    <property type="molecule type" value="Genomic_DNA"/>
</dbReference>
<feature type="compositionally biased region" description="Polar residues" evidence="1">
    <location>
        <begin position="991"/>
        <end position="1002"/>
    </location>
</feature>
<feature type="compositionally biased region" description="Basic and acidic residues" evidence="1">
    <location>
        <begin position="384"/>
        <end position="409"/>
    </location>
</feature>
<dbReference type="Proteomes" id="UP000012073">
    <property type="component" value="Unassembled WGS sequence"/>
</dbReference>
<dbReference type="STRING" id="2769.R7QCG6"/>
<evidence type="ECO:0000313" key="3">
    <source>
        <dbReference type="Proteomes" id="UP000012073"/>
    </source>
</evidence>
<feature type="compositionally biased region" description="Polar residues" evidence="1">
    <location>
        <begin position="192"/>
        <end position="209"/>
    </location>
</feature>
<feature type="compositionally biased region" description="Basic residues" evidence="1">
    <location>
        <begin position="1008"/>
        <end position="1020"/>
    </location>
</feature>
<feature type="region of interest" description="Disordered" evidence="1">
    <location>
        <begin position="504"/>
        <end position="552"/>
    </location>
</feature>
<evidence type="ECO:0000313" key="2">
    <source>
        <dbReference type="EMBL" id="CDF35106.1"/>
    </source>
</evidence>
<gene>
    <name evidence="2" type="ORF">CHC_T00003045001</name>
</gene>
<feature type="compositionally biased region" description="Low complexity" evidence="1">
    <location>
        <begin position="582"/>
        <end position="595"/>
    </location>
</feature>
<feature type="region of interest" description="Disordered" evidence="1">
    <location>
        <begin position="27"/>
        <end position="66"/>
    </location>
</feature>
<feature type="compositionally biased region" description="Low complexity" evidence="1">
    <location>
        <begin position="287"/>
        <end position="309"/>
    </location>
</feature>
<accession>R7QCG6</accession>
<feature type="region of interest" description="Disordered" evidence="1">
    <location>
        <begin position="572"/>
        <end position="656"/>
    </location>
</feature>
<protein>
    <submittedName>
        <fullName evidence="2">Uncharacterized protein</fullName>
    </submittedName>
</protein>
<feature type="compositionally biased region" description="Basic and acidic residues" evidence="1">
    <location>
        <begin position="620"/>
        <end position="638"/>
    </location>
</feature>
<reference evidence="3" key="1">
    <citation type="journal article" date="2013" name="Proc. Natl. Acad. Sci. U.S.A.">
        <title>Genome structure and metabolic features in the red seaweed Chondrus crispus shed light on evolution of the Archaeplastida.</title>
        <authorList>
            <person name="Collen J."/>
            <person name="Porcel B."/>
            <person name="Carre W."/>
            <person name="Ball S.G."/>
            <person name="Chaparro C."/>
            <person name="Tonon T."/>
            <person name="Barbeyron T."/>
            <person name="Michel G."/>
            <person name="Noel B."/>
            <person name="Valentin K."/>
            <person name="Elias M."/>
            <person name="Artiguenave F."/>
            <person name="Arun A."/>
            <person name="Aury J.M."/>
            <person name="Barbosa-Neto J.F."/>
            <person name="Bothwell J.H."/>
            <person name="Bouget F.Y."/>
            <person name="Brillet L."/>
            <person name="Cabello-Hurtado F."/>
            <person name="Capella-Gutierrez S."/>
            <person name="Charrier B."/>
            <person name="Cladiere L."/>
            <person name="Cock J.M."/>
            <person name="Coelho S.M."/>
            <person name="Colleoni C."/>
            <person name="Czjzek M."/>
            <person name="Da Silva C."/>
            <person name="Delage L."/>
            <person name="Denoeud F."/>
            <person name="Deschamps P."/>
            <person name="Dittami S.M."/>
            <person name="Gabaldon T."/>
            <person name="Gachon C.M."/>
            <person name="Groisillier A."/>
            <person name="Herve C."/>
            <person name="Jabbari K."/>
            <person name="Katinka M."/>
            <person name="Kloareg B."/>
            <person name="Kowalczyk N."/>
            <person name="Labadie K."/>
            <person name="Leblanc C."/>
            <person name="Lopez P.J."/>
            <person name="McLachlan D.H."/>
            <person name="Meslet-Cladiere L."/>
            <person name="Moustafa A."/>
            <person name="Nehr Z."/>
            <person name="Nyvall Collen P."/>
            <person name="Panaud O."/>
            <person name="Partensky F."/>
            <person name="Poulain J."/>
            <person name="Rensing S.A."/>
            <person name="Rousvoal S."/>
            <person name="Samson G."/>
            <person name="Symeonidi A."/>
            <person name="Weissenbach J."/>
            <person name="Zambounis A."/>
            <person name="Wincker P."/>
            <person name="Boyen C."/>
        </authorList>
    </citation>
    <scope>NUCLEOTIDE SEQUENCE [LARGE SCALE GENOMIC DNA]</scope>
    <source>
        <strain evidence="3">cv. Stackhouse</strain>
    </source>
</reference>